<evidence type="ECO:0000256" key="1">
    <source>
        <dbReference type="ARBA" id="ARBA00004651"/>
    </source>
</evidence>
<dbReference type="PROSITE" id="PS50893">
    <property type="entry name" value="ABC_TRANSPORTER_2"/>
    <property type="match status" value="1"/>
</dbReference>
<feature type="transmembrane region" description="Helical" evidence="8">
    <location>
        <begin position="205"/>
        <end position="222"/>
    </location>
</feature>
<dbReference type="InterPro" id="IPR027417">
    <property type="entry name" value="P-loop_NTPase"/>
</dbReference>
<feature type="domain" description="ABC transmembrane type-1" evidence="10">
    <location>
        <begin position="50"/>
        <end position="352"/>
    </location>
</feature>
<evidence type="ECO:0000256" key="7">
    <source>
        <dbReference type="ARBA" id="ARBA00023136"/>
    </source>
</evidence>
<dbReference type="PANTHER" id="PTHR43394">
    <property type="entry name" value="ATP-DEPENDENT PERMEASE MDL1, MITOCHONDRIAL"/>
    <property type="match status" value="1"/>
</dbReference>
<accession>A0ABZ2AH33</accession>
<keyword evidence="4" id="KW-0547">Nucleotide-binding</keyword>
<evidence type="ECO:0000256" key="5">
    <source>
        <dbReference type="ARBA" id="ARBA00022840"/>
    </source>
</evidence>
<keyword evidence="5 11" id="KW-0067">ATP-binding</keyword>
<dbReference type="InterPro" id="IPR003593">
    <property type="entry name" value="AAA+_ATPase"/>
</dbReference>
<evidence type="ECO:0000259" key="10">
    <source>
        <dbReference type="PROSITE" id="PS50929"/>
    </source>
</evidence>
<evidence type="ECO:0000256" key="4">
    <source>
        <dbReference type="ARBA" id="ARBA00022741"/>
    </source>
</evidence>
<dbReference type="Proteomes" id="UP001431935">
    <property type="component" value="Chromosome"/>
</dbReference>
<feature type="transmembrane region" description="Helical" evidence="8">
    <location>
        <begin position="100"/>
        <end position="117"/>
    </location>
</feature>
<keyword evidence="7 8" id="KW-0472">Membrane</keyword>
<protein>
    <submittedName>
        <fullName evidence="11">ABC transporter ATP-binding protein</fullName>
    </submittedName>
</protein>
<feature type="transmembrane region" description="Helical" evidence="8">
    <location>
        <begin position="48"/>
        <end position="74"/>
    </location>
</feature>
<evidence type="ECO:0000256" key="6">
    <source>
        <dbReference type="ARBA" id="ARBA00022989"/>
    </source>
</evidence>
<evidence type="ECO:0000259" key="9">
    <source>
        <dbReference type="PROSITE" id="PS50893"/>
    </source>
</evidence>
<evidence type="ECO:0000256" key="8">
    <source>
        <dbReference type="SAM" id="Phobius"/>
    </source>
</evidence>
<dbReference type="Pfam" id="PF00005">
    <property type="entry name" value="ABC_tran"/>
    <property type="match status" value="1"/>
</dbReference>
<feature type="transmembrane region" description="Helical" evidence="8">
    <location>
        <begin position="293"/>
        <end position="314"/>
    </location>
</feature>
<gene>
    <name evidence="11" type="ORF">V2E26_00210</name>
</gene>
<keyword evidence="6 8" id="KW-1133">Transmembrane helix</keyword>
<comment type="subcellular location">
    <subcellularLocation>
        <location evidence="1">Cell membrane</location>
        <topology evidence="1">Multi-pass membrane protein</topology>
    </subcellularLocation>
</comment>
<dbReference type="EMBL" id="CP143578">
    <property type="protein sequence ID" value="WVN21422.1"/>
    <property type="molecule type" value="Genomic_DNA"/>
</dbReference>
<evidence type="ECO:0000256" key="3">
    <source>
        <dbReference type="ARBA" id="ARBA00022692"/>
    </source>
</evidence>
<feature type="transmembrane region" description="Helical" evidence="8">
    <location>
        <begin position="179"/>
        <end position="199"/>
    </location>
</feature>
<dbReference type="SUPFAM" id="SSF52540">
    <property type="entry name" value="P-loop containing nucleoside triphosphate hydrolases"/>
    <property type="match status" value="1"/>
</dbReference>
<comment type="similarity">
    <text evidence="2">Belongs to the ABC transporter superfamily.</text>
</comment>
<evidence type="ECO:0000256" key="2">
    <source>
        <dbReference type="ARBA" id="ARBA00005417"/>
    </source>
</evidence>
<keyword evidence="3 8" id="KW-0812">Transmembrane</keyword>
<dbReference type="SUPFAM" id="SSF90123">
    <property type="entry name" value="ABC transporter transmembrane region"/>
    <property type="match status" value="1"/>
</dbReference>
<dbReference type="PANTHER" id="PTHR43394:SF1">
    <property type="entry name" value="ATP-BINDING CASSETTE SUB-FAMILY B MEMBER 10, MITOCHONDRIAL"/>
    <property type="match status" value="1"/>
</dbReference>
<proteinExistence type="inferred from homology"/>
<dbReference type="Gene3D" id="1.20.1560.10">
    <property type="entry name" value="ABC transporter type 1, transmembrane domain"/>
    <property type="match status" value="1"/>
</dbReference>
<name>A0ABZ2AH33_9BACT</name>
<dbReference type="PROSITE" id="PS50929">
    <property type="entry name" value="ABC_TM1F"/>
    <property type="match status" value="1"/>
</dbReference>
<dbReference type="CDD" id="cd03254">
    <property type="entry name" value="ABCC_Glucan_exporter_like"/>
    <property type="match status" value="1"/>
</dbReference>
<reference evidence="11" key="1">
    <citation type="submission" date="2024-01" db="EMBL/GenBank/DDBJ databases">
        <title>Complete genome sequence of Mycoplasma gateae strain 3700.</title>
        <authorList>
            <person name="Spergser J."/>
        </authorList>
    </citation>
    <scope>NUCLEOTIDE SEQUENCE [LARGE SCALE GENOMIC DNA]</scope>
    <source>
        <strain evidence="11">3700</strain>
    </source>
</reference>
<dbReference type="RefSeq" id="WP_330463460.1">
    <property type="nucleotide sequence ID" value="NZ_CP143578.1"/>
</dbReference>
<feature type="domain" description="ABC transporter" evidence="9">
    <location>
        <begin position="387"/>
        <end position="623"/>
    </location>
</feature>
<dbReference type="GO" id="GO:0005524">
    <property type="term" value="F:ATP binding"/>
    <property type="evidence" value="ECO:0007669"/>
    <property type="project" value="UniProtKB-KW"/>
</dbReference>
<keyword evidence="12" id="KW-1185">Reference proteome</keyword>
<evidence type="ECO:0000313" key="11">
    <source>
        <dbReference type="EMBL" id="WVN21422.1"/>
    </source>
</evidence>
<dbReference type="Pfam" id="PF00664">
    <property type="entry name" value="ABC_membrane"/>
    <property type="match status" value="1"/>
</dbReference>
<organism evidence="11 12">
    <name type="scientific">Metamycoplasma gateae</name>
    <dbReference type="NCBI Taxonomy" id="35769"/>
    <lineage>
        <taxon>Bacteria</taxon>
        <taxon>Bacillati</taxon>
        <taxon>Mycoplasmatota</taxon>
        <taxon>Mycoplasmoidales</taxon>
        <taxon>Metamycoplasmataceae</taxon>
        <taxon>Metamycoplasma</taxon>
    </lineage>
</organism>
<evidence type="ECO:0000313" key="12">
    <source>
        <dbReference type="Proteomes" id="UP001431935"/>
    </source>
</evidence>
<dbReference type="InterPro" id="IPR011527">
    <property type="entry name" value="ABC1_TM_dom"/>
</dbReference>
<sequence>MYSLDPFKNKLKSDLSKEQKRKIIREQKKLKWQGFKQLITYLNYRKGIVFWIITFSILSAAFLSAGTFLLGYIMDNFLSYNFLFGFDPSTMKENFSEFKFLGYFFLLITFFLFQQLFSHISNKLAVKSGILASSKIRHDAYKSIMKMPISFFESLNTGELMSILTNDVDNVSTGLAGNLNTIISTISITIFSFGFMFYYSAYLSIITILLFPLFLSIIFLMMKKSMPQFQKRQKNLSNINGFIEEGLSAHHLIRSLDYNDELNKKFDEKNNKLYKSSLKANLYSGIMWPYGTVVTNLLQLIIVIIAASFATAGIGTGSNKEFSPGLIMSFVLYIRIMSNNVVRVFENISQVQIMSVSSVRLFNVINLKPLINEQELDVINNEISGYIEFKNVSFSYSNNSNNLQLKNASFKAKKGDVIAIVGPTGAGKTTIINLLSKFYNPISGEIYIDGFKSNEINESSWREQISIVLQDTFLFKTSIMENLRYGNLKATDEQIIEATKISHAKEFIEKLENGYNEIITEGGANLSQGERQLLAITRAIISNKNILILDEATSNIDTRTEKIIQNAMINLMKNKTSFIIAHRLSTILNADNILVINDGQIVESGTHKELLSKNGFYTKMYNSSFNED</sequence>
<dbReference type="SMART" id="SM00382">
    <property type="entry name" value="AAA"/>
    <property type="match status" value="1"/>
</dbReference>
<dbReference type="Gene3D" id="3.40.50.300">
    <property type="entry name" value="P-loop containing nucleotide triphosphate hydrolases"/>
    <property type="match status" value="1"/>
</dbReference>
<dbReference type="InterPro" id="IPR036640">
    <property type="entry name" value="ABC1_TM_sf"/>
</dbReference>
<dbReference type="InterPro" id="IPR003439">
    <property type="entry name" value="ABC_transporter-like_ATP-bd"/>
</dbReference>
<dbReference type="InterPro" id="IPR039421">
    <property type="entry name" value="Type_1_exporter"/>
</dbReference>